<evidence type="ECO:0000256" key="6">
    <source>
        <dbReference type="ARBA" id="ARBA00023306"/>
    </source>
</evidence>
<gene>
    <name evidence="11" type="ORF">QBC47DRAFT_139386</name>
</gene>
<organism evidence="11 12">
    <name type="scientific">Echria macrotheca</name>
    <dbReference type="NCBI Taxonomy" id="438768"/>
    <lineage>
        <taxon>Eukaryota</taxon>
        <taxon>Fungi</taxon>
        <taxon>Dikarya</taxon>
        <taxon>Ascomycota</taxon>
        <taxon>Pezizomycotina</taxon>
        <taxon>Sordariomycetes</taxon>
        <taxon>Sordariomycetidae</taxon>
        <taxon>Sordariales</taxon>
        <taxon>Schizotheciaceae</taxon>
        <taxon>Echria</taxon>
    </lineage>
</organism>
<evidence type="ECO:0000313" key="12">
    <source>
        <dbReference type="Proteomes" id="UP001239445"/>
    </source>
</evidence>
<evidence type="ECO:0000259" key="10">
    <source>
        <dbReference type="Pfam" id="PF12862"/>
    </source>
</evidence>
<dbReference type="InterPro" id="IPR026000">
    <property type="entry name" value="Apc5_dom"/>
</dbReference>
<feature type="chain" id="PRO_5042610531" description="Anaphase-promoting complex subunit 5" evidence="9">
    <location>
        <begin position="23"/>
        <end position="784"/>
    </location>
</feature>
<evidence type="ECO:0000256" key="1">
    <source>
        <dbReference type="ARBA" id="ARBA00007450"/>
    </source>
</evidence>
<keyword evidence="4" id="KW-0498">Mitosis</keyword>
<accession>A0AAJ0BHI5</accession>
<evidence type="ECO:0000256" key="5">
    <source>
        <dbReference type="ARBA" id="ARBA00022786"/>
    </source>
</evidence>
<keyword evidence="6" id="KW-0131">Cell cycle</keyword>
<evidence type="ECO:0000256" key="4">
    <source>
        <dbReference type="ARBA" id="ARBA00022776"/>
    </source>
</evidence>
<dbReference type="GO" id="GO:0070979">
    <property type="term" value="P:protein K11-linked ubiquitination"/>
    <property type="evidence" value="ECO:0007669"/>
    <property type="project" value="TreeGrafter"/>
</dbReference>
<dbReference type="PANTHER" id="PTHR12830:SF9">
    <property type="entry name" value="ANAPHASE-PROMOTING COMPLEX SUBUNIT 5"/>
    <property type="match status" value="1"/>
</dbReference>
<dbReference type="InterPro" id="IPR037679">
    <property type="entry name" value="Apc5"/>
</dbReference>
<dbReference type="PANTHER" id="PTHR12830">
    <property type="entry name" value="ANAPHASE-PROMOTING COMPLEX SUBUNIT 5"/>
    <property type="match status" value="1"/>
</dbReference>
<dbReference type="GO" id="GO:0045842">
    <property type="term" value="P:positive regulation of mitotic metaphase/anaphase transition"/>
    <property type="evidence" value="ECO:0007669"/>
    <property type="project" value="TreeGrafter"/>
</dbReference>
<reference evidence="11" key="1">
    <citation type="submission" date="2023-06" db="EMBL/GenBank/DDBJ databases">
        <title>Genome-scale phylogeny and comparative genomics of the fungal order Sordariales.</title>
        <authorList>
            <consortium name="Lawrence Berkeley National Laboratory"/>
            <person name="Hensen N."/>
            <person name="Bonometti L."/>
            <person name="Westerberg I."/>
            <person name="Brannstrom I.O."/>
            <person name="Guillou S."/>
            <person name="Cros-Aarteil S."/>
            <person name="Calhoun S."/>
            <person name="Haridas S."/>
            <person name="Kuo A."/>
            <person name="Mondo S."/>
            <person name="Pangilinan J."/>
            <person name="Riley R."/>
            <person name="Labutti K."/>
            <person name="Andreopoulos B."/>
            <person name="Lipzen A."/>
            <person name="Chen C."/>
            <person name="Yanf M."/>
            <person name="Daum C."/>
            <person name="Ng V."/>
            <person name="Clum A."/>
            <person name="Steindorff A."/>
            <person name="Ohm R."/>
            <person name="Martin F."/>
            <person name="Silar P."/>
            <person name="Natvig D."/>
            <person name="Lalanne C."/>
            <person name="Gautier V."/>
            <person name="Ament-Velasquez S.L."/>
            <person name="Kruys A."/>
            <person name="Hutchinson M.I."/>
            <person name="Powell A.J."/>
            <person name="Barry K."/>
            <person name="Miller A.N."/>
            <person name="Grigoriev I.V."/>
            <person name="Debuchy R."/>
            <person name="Gladieux P."/>
            <person name="Thoren M.H."/>
            <person name="Johannesson H."/>
        </authorList>
    </citation>
    <scope>NUCLEOTIDE SEQUENCE</scope>
    <source>
        <strain evidence="11">PSN4</strain>
    </source>
</reference>
<comment type="similarity">
    <text evidence="1">Belongs to the APC5 family.</text>
</comment>
<comment type="caution">
    <text evidence="11">The sequence shown here is derived from an EMBL/GenBank/DDBJ whole genome shotgun (WGS) entry which is preliminary data.</text>
</comment>
<feature type="domain" description="Anaphase-promoting complex subunit 5" evidence="10">
    <location>
        <begin position="280"/>
        <end position="370"/>
    </location>
</feature>
<proteinExistence type="inferred from homology"/>
<feature type="signal peptide" evidence="9">
    <location>
        <begin position="1"/>
        <end position="22"/>
    </location>
</feature>
<dbReference type="InterPro" id="IPR011990">
    <property type="entry name" value="TPR-like_helical_dom_sf"/>
</dbReference>
<evidence type="ECO:0000256" key="3">
    <source>
        <dbReference type="ARBA" id="ARBA00022618"/>
    </source>
</evidence>
<dbReference type="AlphaFoldDB" id="A0AAJ0BHI5"/>
<sequence length="784" mass="88537">MSRNLTPAKIGLLVLIQLYTQGAVPNDGVVPVLDFLSSHVLGRDLTTPTSSPDDCWARVEGTIRLILSVRDFEQVLSPFAVADRLPGRRLWDRFLETLWSIDSLHALQEFIDRLPRLLAKSRDQLRKLAERGEEPPKGVLLSRNSPFGFFVRKCYLEFTRLQFDHAADLWKAFIKYRQPTAGYWRRRNPQHSRLSFDSVLMTGEHEWGDNTDEIAVVTYGNMLLGGDDGDASLVSSDDIESLLEMQVEAITRFGQRVPSQLKEKFDHLLKEGHSVPSLVHYLEFQDAYRAGDYTSTFNELHRYFDYTMQNRERPLSYQHALMNVAVVQSDLGCHKEALAMMLETIQTARENRDTVCLNFALNWLFHFGKSHPGLVRELESNSMLGSGKEMLSYLRVKAREMGLSVLCSSALIAEAKLGMANGESISAALENMVRSSQLIVEHNMTPMIGSQRLVTTSLWDRLGLASMSTMTCEVFLRCHATHSAFEDELKATSRLAGLLAGRGRYEEAFQKMEALGQNPLRSARASQYWHVYRGLLKLRRDLHRDNLEASDHLLLQLLQAGPECQDPDLVLIIDSIHIEALTRRGDFDAAFAKIERLIASLREDDRDINLRIRLLLSKVHLFDRIGRPEKGFTIAIRAASMAWRARLLSPLWQAIGAVAHILNALREFAAASRLLVAVIPRCLEADNSFTVGTLYSVLADAWVGQAGQRQGQQQALKRTEFLTRANEALDFAFQYFSAVEDAGKMGEALAKKATIMRAMGDYGRSEDYAAKYLALRREVVIRNG</sequence>
<dbReference type="Gene3D" id="1.25.40.10">
    <property type="entry name" value="Tetratricopeptide repeat domain"/>
    <property type="match status" value="1"/>
</dbReference>
<evidence type="ECO:0000256" key="8">
    <source>
        <dbReference type="ARBA" id="ARBA00045696"/>
    </source>
</evidence>
<keyword evidence="12" id="KW-1185">Reference proteome</keyword>
<protein>
    <recommendedName>
        <fullName evidence="2">Anaphase-promoting complex subunit 5</fullName>
    </recommendedName>
    <alternativeName>
        <fullName evidence="7">Cyclosome subunit 5</fullName>
    </alternativeName>
</protein>
<dbReference type="Pfam" id="PF12862">
    <property type="entry name" value="ANAPC5"/>
    <property type="match status" value="1"/>
</dbReference>
<name>A0AAJ0BHI5_9PEZI</name>
<keyword evidence="3" id="KW-0132">Cell division</keyword>
<dbReference type="EMBL" id="MU839829">
    <property type="protein sequence ID" value="KAK1758393.1"/>
    <property type="molecule type" value="Genomic_DNA"/>
</dbReference>
<evidence type="ECO:0000256" key="2">
    <source>
        <dbReference type="ARBA" id="ARBA00016066"/>
    </source>
</evidence>
<dbReference type="GO" id="GO:0051301">
    <property type="term" value="P:cell division"/>
    <property type="evidence" value="ECO:0007669"/>
    <property type="project" value="UniProtKB-KW"/>
</dbReference>
<evidence type="ECO:0000256" key="7">
    <source>
        <dbReference type="ARBA" id="ARBA00031069"/>
    </source>
</evidence>
<evidence type="ECO:0000256" key="9">
    <source>
        <dbReference type="SAM" id="SignalP"/>
    </source>
</evidence>
<evidence type="ECO:0000313" key="11">
    <source>
        <dbReference type="EMBL" id="KAK1758393.1"/>
    </source>
</evidence>
<keyword evidence="5" id="KW-0833">Ubl conjugation pathway</keyword>
<dbReference type="Proteomes" id="UP001239445">
    <property type="component" value="Unassembled WGS sequence"/>
</dbReference>
<comment type="function">
    <text evidence="8">Component of the anaphase promoting complex/cyclosome (APC/C), a cell cycle-regulated E3 ubiquitin ligase that controls progression through mitosis and the G1 phase of the cell cycle. The APC/C complex acts by mediating ubiquitination and subsequent degradation of target proteins: it mainly mediates the formation of 'Lys-11'-linked polyubiquitin chains and, to a lower extent, the formation of 'Lys-48'- and 'Lys-63'-linked polyubiquitin chains. The APC/C complex catalyzes assembly of branched 'Lys-11'-/'Lys-48'-linked branched ubiquitin chains on target proteins.</text>
</comment>
<dbReference type="GO" id="GO:0031145">
    <property type="term" value="P:anaphase-promoting complex-dependent catabolic process"/>
    <property type="evidence" value="ECO:0007669"/>
    <property type="project" value="TreeGrafter"/>
</dbReference>
<dbReference type="GO" id="GO:0005680">
    <property type="term" value="C:anaphase-promoting complex"/>
    <property type="evidence" value="ECO:0007669"/>
    <property type="project" value="InterPro"/>
</dbReference>
<keyword evidence="9" id="KW-0732">Signal</keyword>